<dbReference type="Proteomes" id="UP000676310">
    <property type="component" value="Unassembled WGS sequence"/>
</dbReference>
<evidence type="ECO:0000313" key="2">
    <source>
        <dbReference type="EMBL" id="CAG5155800.1"/>
    </source>
</evidence>
<dbReference type="RefSeq" id="XP_043167384.1">
    <property type="nucleotide sequence ID" value="XM_043311449.1"/>
</dbReference>
<protein>
    <submittedName>
        <fullName evidence="2">Uncharacterized protein</fullName>
    </submittedName>
</protein>
<name>A0A8J2HXC1_9PLEO</name>
<feature type="region of interest" description="Disordered" evidence="1">
    <location>
        <begin position="380"/>
        <end position="410"/>
    </location>
</feature>
<feature type="compositionally biased region" description="Basic residues" evidence="1">
    <location>
        <begin position="139"/>
        <end position="151"/>
    </location>
</feature>
<reference evidence="2" key="1">
    <citation type="submission" date="2021-05" db="EMBL/GenBank/DDBJ databases">
        <authorList>
            <person name="Stam R."/>
        </authorList>
    </citation>
    <scope>NUCLEOTIDE SEQUENCE</scope>
    <source>
        <strain evidence="2">CS162</strain>
    </source>
</reference>
<dbReference type="OrthoDB" id="3784793at2759"/>
<evidence type="ECO:0000256" key="1">
    <source>
        <dbReference type="SAM" id="MobiDB-lite"/>
    </source>
</evidence>
<feature type="compositionally biased region" description="Polar residues" evidence="1">
    <location>
        <begin position="159"/>
        <end position="180"/>
    </location>
</feature>
<gene>
    <name evidence="2" type="ORF">ALTATR162_LOCUS3841</name>
</gene>
<keyword evidence="3" id="KW-1185">Reference proteome</keyword>
<dbReference type="EMBL" id="CAJRGZ010000017">
    <property type="protein sequence ID" value="CAG5155800.1"/>
    <property type="molecule type" value="Genomic_DNA"/>
</dbReference>
<dbReference type="GeneID" id="67015442"/>
<feature type="compositionally biased region" description="Polar residues" evidence="1">
    <location>
        <begin position="189"/>
        <end position="200"/>
    </location>
</feature>
<comment type="caution">
    <text evidence="2">The sequence shown here is derived from an EMBL/GenBank/DDBJ whole genome shotgun (WGS) entry which is preliminary data.</text>
</comment>
<feature type="region of interest" description="Disordered" evidence="1">
    <location>
        <begin position="87"/>
        <end position="205"/>
    </location>
</feature>
<feature type="compositionally biased region" description="Low complexity" evidence="1">
    <location>
        <begin position="385"/>
        <end position="401"/>
    </location>
</feature>
<evidence type="ECO:0000313" key="3">
    <source>
        <dbReference type="Proteomes" id="UP000676310"/>
    </source>
</evidence>
<accession>A0A8J2HXC1</accession>
<sequence length="541" mass="61141">MPFRDQEWEDLQRDYDIFPAYSDYIYGADGRLVVTQEPGLHPMIYPRDISAPIRYTNSMPSRSWSHKTAEGLEKSNKAATQTLAAGQDEIGDSDSDISGTNNGSSTPGLDVRSQTGSPLNPLLPPQGVHTVSEKEMARRKTLNASQRRPRSRIVVPFSPLQQQQSVRLTKQQTQTRNTSVARRPEGQPHQPSLLRSPSTTDIDENPAPRALLQKRGMLSPFASPAPMLDPPANLSQQQPQRATDLPNNFPLPSTPNDPPKSSHEIPPLQANDILHNPRYDYLHSDKRMQIAKILVDRWVVVRESPPHSALRAKAILDIRNVTMMVNKSVPNLQAVTELQKQRAQQLKTQAALEVQTLQVNQIQQPQQISQAPQVYIQPRLQPDVSSPQPTQLSPSQPLQQPAPREPYYSIPQPAHQMQLPQQYTPEGYQAHSQAQQQTHQRYQQSPNQNLNLNPTQPQASALLRANINRHIPQVWQCLQIARNPPQTAQNKEHANQWLGQFRNSLSVEGREYFMQVMQRALLEQRQGRDALAFLGLHDWTT</sequence>
<feature type="compositionally biased region" description="Low complexity" evidence="1">
    <location>
        <begin position="96"/>
        <end position="106"/>
    </location>
</feature>
<proteinExistence type="predicted"/>
<feature type="compositionally biased region" description="Low complexity" evidence="1">
    <location>
        <begin position="428"/>
        <end position="455"/>
    </location>
</feature>
<dbReference type="AlphaFoldDB" id="A0A8J2HXC1"/>
<organism evidence="2 3">
    <name type="scientific">Alternaria atra</name>
    <dbReference type="NCBI Taxonomy" id="119953"/>
    <lineage>
        <taxon>Eukaryota</taxon>
        <taxon>Fungi</taxon>
        <taxon>Dikarya</taxon>
        <taxon>Ascomycota</taxon>
        <taxon>Pezizomycotina</taxon>
        <taxon>Dothideomycetes</taxon>
        <taxon>Pleosporomycetidae</taxon>
        <taxon>Pleosporales</taxon>
        <taxon>Pleosporineae</taxon>
        <taxon>Pleosporaceae</taxon>
        <taxon>Alternaria</taxon>
        <taxon>Alternaria sect. Ulocladioides</taxon>
    </lineage>
</organism>
<feature type="region of interest" description="Disordered" evidence="1">
    <location>
        <begin position="425"/>
        <end position="455"/>
    </location>
</feature>
<feature type="region of interest" description="Disordered" evidence="1">
    <location>
        <begin position="220"/>
        <end position="271"/>
    </location>
</feature>